<dbReference type="PANTHER" id="PTHR43343:SF2">
    <property type="entry name" value="PDZ DOMAIN-CONTAINING PROTEIN"/>
    <property type="match status" value="1"/>
</dbReference>
<dbReference type="Pfam" id="PF13365">
    <property type="entry name" value="Trypsin_2"/>
    <property type="match status" value="1"/>
</dbReference>
<accession>A0A2P6TLL5</accession>
<keyword evidence="2" id="KW-0645">Protease</keyword>
<dbReference type="PROSITE" id="PS50106">
    <property type="entry name" value="PDZ"/>
    <property type="match status" value="1"/>
</dbReference>
<evidence type="ECO:0000256" key="3">
    <source>
        <dbReference type="ARBA" id="ARBA00022801"/>
    </source>
</evidence>
<dbReference type="SUPFAM" id="SSF50494">
    <property type="entry name" value="Trypsin-like serine proteases"/>
    <property type="match status" value="1"/>
</dbReference>
<reference evidence="6 7" key="1">
    <citation type="journal article" date="2018" name="Plant J.">
        <title>Genome sequences of Chlorella sorokiniana UTEX 1602 and Micractinium conductrix SAG 241.80: implications to maltose excretion by a green alga.</title>
        <authorList>
            <person name="Arriola M.B."/>
            <person name="Velmurugan N."/>
            <person name="Zhang Y."/>
            <person name="Plunkett M.H."/>
            <person name="Hondzo H."/>
            <person name="Barney B.M."/>
        </authorList>
    </citation>
    <scope>NUCLEOTIDE SEQUENCE [LARGE SCALE GENOMIC DNA]</scope>
    <source>
        <strain evidence="7">UTEX 1602</strain>
    </source>
</reference>
<dbReference type="InterPro" id="IPR051201">
    <property type="entry name" value="Chloro_Bact_Ser_Proteases"/>
</dbReference>
<evidence type="ECO:0000313" key="7">
    <source>
        <dbReference type="Proteomes" id="UP000239899"/>
    </source>
</evidence>
<sequence length="332" mass="34926">MAEARVALTQEETRTIQLFQRSRPSVVYITSLTTRRDAFTLNMLEIPQGEGSGFVWDKNGHVVTNYHVIRGASDVLVTLAGGEGQPAKVVGYDEDKDVAVLQINLKEMEGPLQPLKLGSSSDLEVGQKVFAIGNPFGLDHTLTTGVISGTGREISSGNTGRPIQDVIQTDAAINPGNSGGPLLDSGGGAIGINTAIYSQSGTSSGVGFAIPIDVVKSSVEQIIQYGKVVRPIMGISFAPDQSVEQLGMNGVLVLNARDGGPAAKAGIRGSTRDEYGRLVLGDVIIAINGKRINSASDLYRVLDKSSVGDKLDVEVLRADATEHVKITLEASG</sequence>
<keyword evidence="7" id="KW-1185">Reference proteome</keyword>
<proteinExistence type="inferred from homology"/>
<dbReference type="GO" id="GO:0004252">
    <property type="term" value="F:serine-type endopeptidase activity"/>
    <property type="evidence" value="ECO:0007669"/>
    <property type="project" value="InterPro"/>
</dbReference>
<dbReference type="InterPro" id="IPR001940">
    <property type="entry name" value="Peptidase_S1C"/>
</dbReference>
<name>A0A2P6TLL5_CHLSO</name>
<dbReference type="STRING" id="3076.A0A2P6TLL5"/>
<keyword evidence="3" id="KW-0378">Hydrolase</keyword>
<evidence type="ECO:0000256" key="4">
    <source>
        <dbReference type="ARBA" id="ARBA00022825"/>
    </source>
</evidence>
<evidence type="ECO:0000259" key="5">
    <source>
        <dbReference type="PROSITE" id="PS50106"/>
    </source>
</evidence>
<dbReference type="OrthoDB" id="4217619at2759"/>
<dbReference type="Pfam" id="PF13180">
    <property type="entry name" value="PDZ_2"/>
    <property type="match status" value="1"/>
</dbReference>
<dbReference type="GO" id="GO:0006508">
    <property type="term" value="P:proteolysis"/>
    <property type="evidence" value="ECO:0007669"/>
    <property type="project" value="UniProtKB-KW"/>
</dbReference>
<organism evidence="6 7">
    <name type="scientific">Chlorella sorokiniana</name>
    <name type="common">Freshwater green alga</name>
    <dbReference type="NCBI Taxonomy" id="3076"/>
    <lineage>
        <taxon>Eukaryota</taxon>
        <taxon>Viridiplantae</taxon>
        <taxon>Chlorophyta</taxon>
        <taxon>core chlorophytes</taxon>
        <taxon>Trebouxiophyceae</taxon>
        <taxon>Chlorellales</taxon>
        <taxon>Chlorellaceae</taxon>
        <taxon>Chlorella clade</taxon>
        <taxon>Chlorella</taxon>
    </lineage>
</organism>
<dbReference type="EMBL" id="LHPG02000012">
    <property type="protein sequence ID" value="PRW45178.1"/>
    <property type="molecule type" value="Genomic_DNA"/>
</dbReference>
<dbReference type="InterPro" id="IPR039382">
    <property type="entry name" value="DEGP1/8_PDZ_dom"/>
</dbReference>
<feature type="domain" description="PDZ" evidence="5">
    <location>
        <begin position="222"/>
        <end position="319"/>
    </location>
</feature>
<dbReference type="Gene3D" id="2.40.10.10">
    <property type="entry name" value="Trypsin-like serine proteases"/>
    <property type="match status" value="2"/>
</dbReference>
<dbReference type="InterPro" id="IPR043504">
    <property type="entry name" value="Peptidase_S1_PA_chymotrypsin"/>
</dbReference>
<dbReference type="SUPFAM" id="SSF50156">
    <property type="entry name" value="PDZ domain-like"/>
    <property type="match status" value="1"/>
</dbReference>
<dbReference type="PRINTS" id="PR00834">
    <property type="entry name" value="PROTEASES2C"/>
</dbReference>
<dbReference type="InterPro" id="IPR001478">
    <property type="entry name" value="PDZ"/>
</dbReference>
<evidence type="ECO:0000256" key="2">
    <source>
        <dbReference type="ARBA" id="ARBA00022670"/>
    </source>
</evidence>
<dbReference type="InterPro" id="IPR036034">
    <property type="entry name" value="PDZ_sf"/>
</dbReference>
<comment type="similarity">
    <text evidence="1">Belongs to the peptidase S1C family.</text>
</comment>
<dbReference type="CDD" id="cd00990">
    <property type="entry name" value="cpPDZ_AtDEGP1-like"/>
    <property type="match status" value="1"/>
</dbReference>
<dbReference type="AlphaFoldDB" id="A0A2P6TLL5"/>
<gene>
    <name evidence="6" type="ORF">C2E21_6429</name>
</gene>
<dbReference type="Gene3D" id="2.30.42.10">
    <property type="match status" value="1"/>
</dbReference>
<keyword evidence="4" id="KW-0720">Serine protease</keyword>
<comment type="caution">
    <text evidence="6">The sequence shown here is derived from an EMBL/GenBank/DDBJ whole genome shotgun (WGS) entry which is preliminary data.</text>
</comment>
<dbReference type="Proteomes" id="UP000239899">
    <property type="component" value="Unassembled WGS sequence"/>
</dbReference>
<dbReference type="FunFam" id="2.40.10.10:FF:000001">
    <property type="entry name" value="Periplasmic serine protease DegS"/>
    <property type="match status" value="1"/>
</dbReference>
<evidence type="ECO:0000256" key="1">
    <source>
        <dbReference type="ARBA" id="ARBA00010541"/>
    </source>
</evidence>
<dbReference type="SMART" id="SM00228">
    <property type="entry name" value="PDZ"/>
    <property type="match status" value="1"/>
</dbReference>
<dbReference type="InterPro" id="IPR009003">
    <property type="entry name" value="Peptidase_S1_PA"/>
</dbReference>
<protein>
    <submittedName>
        <fullName evidence="6">Protease Do-like chloroplastic</fullName>
    </submittedName>
</protein>
<dbReference type="PANTHER" id="PTHR43343">
    <property type="entry name" value="PEPTIDASE S12"/>
    <property type="match status" value="1"/>
</dbReference>
<evidence type="ECO:0000313" key="6">
    <source>
        <dbReference type="EMBL" id="PRW45178.1"/>
    </source>
</evidence>